<evidence type="ECO:0000313" key="1">
    <source>
        <dbReference type="EMBL" id="GMG81076.1"/>
    </source>
</evidence>
<sequence length="78" mass="9285">MDMKHIRPIRAQANKVRRAIDKLMQTEEQLCRQLNNPNLSEEELAPIRRRFDRANSELEREFARQDRLLIAAARQEGK</sequence>
<evidence type="ECO:0000313" key="2">
    <source>
        <dbReference type="Proteomes" id="UP001239909"/>
    </source>
</evidence>
<accession>A0ABQ6LCJ0</accession>
<organism evidence="1 2">
    <name type="scientific">Paralimibaculum aggregatum</name>
    <dbReference type="NCBI Taxonomy" id="3036245"/>
    <lineage>
        <taxon>Bacteria</taxon>
        <taxon>Pseudomonadati</taxon>
        <taxon>Pseudomonadota</taxon>
        <taxon>Alphaproteobacteria</taxon>
        <taxon>Rhodobacterales</taxon>
        <taxon>Paracoccaceae</taxon>
        <taxon>Paralimibaculum</taxon>
    </lineage>
</organism>
<name>A0ABQ6LCJ0_9RHOB</name>
<dbReference type="Proteomes" id="UP001239909">
    <property type="component" value="Unassembled WGS sequence"/>
</dbReference>
<comment type="caution">
    <text evidence="1">The sequence shown here is derived from an EMBL/GenBank/DDBJ whole genome shotgun (WGS) entry which is preliminary data.</text>
</comment>
<dbReference type="RefSeq" id="WP_285669701.1">
    <property type="nucleotide sequence ID" value="NZ_BSYI01000002.1"/>
</dbReference>
<dbReference type="EMBL" id="BSYI01000002">
    <property type="protein sequence ID" value="GMG81076.1"/>
    <property type="molecule type" value="Genomic_DNA"/>
</dbReference>
<protein>
    <submittedName>
        <fullName evidence="1">Uncharacterized protein</fullName>
    </submittedName>
</protein>
<proteinExistence type="predicted"/>
<reference evidence="1 2" key="1">
    <citation type="submission" date="2023-04" db="EMBL/GenBank/DDBJ databases">
        <title>Marinoamorphus aggregata gen. nov., sp. Nov., isolate from tissue of brittle star Ophioplocus japonicus.</title>
        <authorList>
            <person name="Kawano K."/>
            <person name="Sawayama S."/>
            <person name="Nakagawa S."/>
        </authorList>
    </citation>
    <scope>NUCLEOTIDE SEQUENCE [LARGE SCALE GENOMIC DNA]</scope>
    <source>
        <strain evidence="1 2">NKW23</strain>
    </source>
</reference>
<keyword evidence="2" id="KW-1185">Reference proteome</keyword>
<gene>
    <name evidence="1" type="ORF">LNKW23_02880</name>
</gene>